<feature type="signal peptide" evidence="1">
    <location>
        <begin position="1"/>
        <end position="23"/>
    </location>
</feature>
<reference evidence="2 3" key="1">
    <citation type="submission" date="2018-06" db="EMBL/GenBank/DDBJ databases">
        <title>Genomic Encyclopedia of Type Strains, Phase III (KMG-III): the genomes of soil and plant-associated and newly described type strains.</title>
        <authorList>
            <person name="Whitman W."/>
        </authorList>
    </citation>
    <scope>NUCLEOTIDE SEQUENCE [LARGE SCALE GENOMIC DNA]</scope>
    <source>
        <strain evidence="2 3">JC5</strain>
    </source>
</reference>
<comment type="caution">
    <text evidence="2">The sequence shown here is derived from an EMBL/GenBank/DDBJ whole genome shotgun (WGS) entry which is preliminary data.</text>
</comment>
<gene>
    <name evidence="2" type="ORF">C8J23_102163</name>
</gene>
<evidence type="ECO:0000313" key="2">
    <source>
        <dbReference type="EMBL" id="PYE60828.1"/>
    </source>
</evidence>
<dbReference type="EMBL" id="QJSY01000002">
    <property type="protein sequence ID" value="PYE60828.1"/>
    <property type="molecule type" value="Genomic_DNA"/>
</dbReference>
<organism evidence="2 3">
    <name type="scientific">Shewanella chilikensis</name>
    <dbReference type="NCBI Taxonomy" id="558541"/>
    <lineage>
        <taxon>Bacteria</taxon>
        <taxon>Pseudomonadati</taxon>
        <taxon>Pseudomonadota</taxon>
        <taxon>Gammaproteobacteria</taxon>
        <taxon>Alteromonadales</taxon>
        <taxon>Shewanellaceae</taxon>
        <taxon>Shewanella</taxon>
    </lineage>
</organism>
<evidence type="ECO:0000313" key="3">
    <source>
        <dbReference type="Proteomes" id="UP000247584"/>
    </source>
</evidence>
<accession>A0ABX5PT04</accession>
<proteinExistence type="predicted"/>
<keyword evidence="1" id="KW-0732">Signal</keyword>
<evidence type="ECO:0000256" key="1">
    <source>
        <dbReference type="SAM" id="SignalP"/>
    </source>
</evidence>
<feature type="chain" id="PRO_5046719189" evidence="1">
    <location>
        <begin position="24"/>
        <end position="154"/>
    </location>
</feature>
<dbReference type="Proteomes" id="UP000247584">
    <property type="component" value="Unassembled WGS sequence"/>
</dbReference>
<protein>
    <submittedName>
        <fullName evidence="2">Uncharacterized protein</fullName>
    </submittedName>
</protein>
<sequence length="154" mass="16999">MNKLLPSVPLLSALALMAFQCLGNEKHFHEISFHQDATQLQVQCSVEQPQPRLIVKVPQPFAYSQDPSVLVLRTADGETLQLDSMSSLTTLTTQACPDKDLWAELTSLHSDPVSLEVISFRSGGSFSSVIQMSDFQTRLAQLKSCCQPYKKSGN</sequence>
<dbReference type="RefSeq" id="WP_101052862.1">
    <property type="nucleotide sequence ID" value="NZ_BMXX01000002.1"/>
</dbReference>
<name>A0ABX5PT04_9GAMM</name>
<keyword evidence="3" id="KW-1185">Reference proteome</keyword>